<keyword evidence="3" id="KW-1185">Reference proteome</keyword>
<proteinExistence type="predicted"/>
<organism evidence="2 3">
    <name type="scientific">Selenomonas bovis</name>
    <dbReference type="NCBI Taxonomy" id="416586"/>
    <lineage>
        <taxon>Bacteria</taxon>
        <taxon>Bacillati</taxon>
        <taxon>Bacillota</taxon>
        <taxon>Negativicutes</taxon>
        <taxon>Selenomonadales</taxon>
        <taxon>Selenomonadaceae</taxon>
        <taxon>Selenomonas</taxon>
    </lineage>
</organism>
<reference evidence="2 3" key="1">
    <citation type="submission" date="2020-04" db="EMBL/GenBank/DDBJ databases">
        <authorList>
            <person name="Hitch T.C.A."/>
            <person name="Wylensek D."/>
            <person name="Clavel T."/>
        </authorList>
    </citation>
    <scope>NUCLEOTIDE SEQUENCE [LARGE SCALE GENOMIC DNA]</scope>
    <source>
        <strain evidence="2 3">PG-130-P53-12</strain>
    </source>
</reference>
<comment type="caution">
    <text evidence="2">The sequence shown here is derived from an EMBL/GenBank/DDBJ whole genome shotgun (WGS) entry which is preliminary data.</text>
</comment>
<dbReference type="RefSeq" id="WP_170076966.1">
    <property type="nucleotide sequence ID" value="NZ_JABAFA010000001.1"/>
</dbReference>
<sequence length="228" mass="25850">MRRIIVIALCVYLLMIAAGAGVYLYLGDTTKKAPPPALKASDTVPASGKAAEKKSAGAARQQRADALRSEMKCVDRKGITLYTFDYPKKPEPGVYLRPFVVSDGMAYELKFDVYYFYDIDDAQKTAWIHGDALEITTDSGVHTLFFSSRDRRDKMAMDAQDLAENYVHTATREEESLLEEIGASQHVSLRYYQQESGLGRSQHLSREEIHRIHDMVEFYHLEKQEGEQ</sequence>
<dbReference type="AlphaFoldDB" id="A0A848B9Y7"/>
<evidence type="ECO:0000256" key="1">
    <source>
        <dbReference type="SAM" id="MobiDB-lite"/>
    </source>
</evidence>
<evidence type="ECO:0000313" key="2">
    <source>
        <dbReference type="EMBL" id="NMD98157.1"/>
    </source>
</evidence>
<feature type="region of interest" description="Disordered" evidence="1">
    <location>
        <begin position="36"/>
        <end position="59"/>
    </location>
</feature>
<evidence type="ECO:0000313" key="3">
    <source>
        <dbReference type="Proteomes" id="UP000543804"/>
    </source>
</evidence>
<protein>
    <submittedName>
        <fullName evidence="2">Uncharacterized protein</fullName>
    </submittedName>
</protein>
<gene>
    <name evidence="2" type="ORF">HF878_01470</name>
</gene>
<dbReference type="Proteomes" id="UP000543804">
    <property type="component" value="Unassembled WGS sequence"/>
</dbReference>
<dbReference type="EMBL" id="JABAFA010000001">
    <property type="protein sequence ID" value="NMD98157.1"/>
    <property type="molecule type" value="Genomic_DNA"/>
</dbReference>
<accession>A0A848B9Y7</accession>
<name>A0A848B9Y7_9FIRM</name>